<sequence>MSVKVSRGILAASLLMVLAGCNAGNPGGALSSAADKPAAAPATAAAPMVQGFCPTIALRDGTAYHRVYAKGGQDDPAKVVYQASLADTTRSCARSDTTLTVTAMVQGRLVAGPEGKAGPVNLPIRVAVTDGDKVLYSELTQFPVTIADVAQATQFVFTKDVTIPGDVGGLTKVHIGFDEGPVKKKK</sequence>
<dbReference type="AlphaFoldDB" id="A0A7Y0AVZ2"/>
<reference evidence="2 3" key="1">
    <citation type="submission" date="2020-04" db="EMBL/GenBank/DDBJ databases">
        <title>Rhizobium sp. S-51 isolated from soil.</title>
        <authorList>
            <person name="Dahal R.H."/>
        </authorList>
    </citation>
    <scope>NUCLEOTIDE SEQUENCE [LARGE SCALE GENOMIC DNA]</scope>
    <source>
        <strain evidence="2 3">S-51</strain>
    </source>
</reference>
<evidence type="ECO:0000313" key="3">
    <source>
        <dbReference type="Proteomes" id="UP000541470"/>
    </source>
</evidence>
<accession>A0A7Y0AVZ2</accession>
<proteinExistence type="predicted"/>
<dbReference type="Proteomes" id="UP000541470">
    <property type="component" value="Unassembled WGS sequence"/>
</dbReference>
<dbReference type="EMBL" id="JABBGK010000002">
    <property type="protein sequence ID" value="NML74494.1"/>
    <property type="molecule type" value="Genomic_DNA"/>
</dbReference>
<evidence type="ECO:0000313" key="2">
    <source>
        <dbReference type="EMBL" id="NML74494.1"/>
    </source>
</evidence>
<keyword evidence="1" id="KW-0732">Signal</keyword>
<comment type="caution">
    <text evidence="2">The sequence shown here is derived from an EMBL/GenBank/DDBJ whole genome shotgun (WGS) entry which is preliminary data.</text>
</comment>
<feature type="signal peptide" evidence="1">
    <location>
        <begin position="1"/>
        <end position="23"/>
    </location>
</feature>
<organism evidence="2 3">
    <name type="scientific">Rhizobium terricola</name>
    <dbReference type="NCBI Taxonomy" id="2728849"/>
    <lineage>
        <taxon>Bacteria</taxon>
        <taxon>Pseudomonadati</taxon>
        <taxon>Pseudomonadota</taxon>
        <taxon>Alphaproteobacteria</taxon>
        <taxon>Hyphomicrobiales</taxon>
        <taxon>Rhizobiaceae</taxon>
        <taxon>Rhizobium/Agrobacterium group</taxon>
        <taxon>Rhizobium</taxon>
    </lineage>
</organism>
<dbReference type="PROSITE" id="PS51257">
    <property type="entry name" value="PROKAR_LIPOPROTEIN"/>
    <property type="match status" value="1"/>
</dbReference>
<gene>
    <name evidence="2" type="ORF">HHL25_10210</name>
</gene>
<protein>
    <recommendedName>
        <fullName evidence="4">Lipoprotein</fullName>
    </recommendedName>
</protein>
<keyword evidence="3" id="KW-1185">Reference proteome</keyword>
<evidence type="ECO:0008006" key="4">
    <source>
        <dbReference type="Google" id="ProtNLM"/>
    </source>
</evidence>
<evidence type="ECO:0000256" key="1">
    <source>
        <dbReference type="SAM" id="SignalP"/>
    </source>
</evidence>
<feature type="chain" id="PRO_5030895904" description="Lipoprotein" evidence="1">
    <location>
        <begin position="24"/>
        <end position="186"/>
    </location>
</feature>
<dbReference type="RefSeq" id="WP_169589943.1">
    <property type="nucleotide sequence ID" value="NZ_JABBGK010000002.1"/>
</dbReference>
<name>A0A7Y0AVZ2_9HYPH</name>